<comment type="caution">
    <text evidence="2">The sequence shown here is derived from an EMBL/GenBank/DDBJ whole genome shotgun (WGS) entry which is preliminary data.</text>
</comment>
<accession>X0USQ1</accession>
<evidence type="ECO:0000313" key="2">
    <source>
        <dbReference type="EMBL" id="GAG03328.1"/>
    </source>
</evidence>
<evidence type="ECO:0000256" key="1">
    <source>
        <dbReference type="SAM" id="MobiDB-lite"/>
    </source>
</evidence>
<sequence length="109" mass="11600">QLGAGNSVKTMESSNRTAAKGPDRAQVEAARGMSQSDRSAMIKQMVTSLAERLRSDGGSIDEWMRLVRSYTVLGDKDGATTAIADARKAMASNKQAIASLDELARKLGL</sequence>
<dbReference type="EMBL" id="BARS01020097">
    <property type="protein sequence ID" value="GAG03328.1"/>
    <property type="molecule type" value="Genomic_DNA"/>
</dbReference>
<feature type="non-terminal residue" evidence="2">
    <location>
        <position position="1"/>
    </location>
</feature>
<protein>
    <recommendedName>
        <fullName evidence="3">C-type cytochrome biogenesis protein CcmI</fullName>
    </recommendedName>
</protein>
<proteinExistence type="predicted"/>
<feature type="compositionally biased region" description="Polar residues" evidence="1">
    <location>
        <begin position="7"/>
        <end position="17"/>
    </location>
</feature>
<gene>
    <name evidence="2" type="ORF">S01H1_32457</name>
</gene>
<dbReference type="AlphaFoldDB" id="X0USQ1"/>
<feature type="region of interest" description="Disordered" evidence="1">
    <location>
        <begin position="1"/>
        <end position="39"/>
    </location>
</feature>
<reference evidence="2" key="1">
    <citation type="journal article" date="2014" name="Front. Microbiol.">
        <title>High frequency of phylogenetically diverse reductive dehalogenase-homologous genes in deep subseafloor sedimentary metagenomes.</title>
        <authorList>
            <person name="Kawai M."/>
            <person name="Futagami T."/>
            <person name="Toyoda A."/>
            <person name="Takaki Y."/>
            <person name="Nishi S."/>
            <person name="Hori S."/>
            <person name="Arai W."/>
            <person name="Tsubouchi T."/>
            <person name="Morono Y."/>
            <person name="Uchiyama I."/>
            <person name="Ito T."/>
            <person name="Fujiyama A."/>
            <person name="Inagaki F."/>
            <person name="Takami H."/>
        </authorList>
    </citation>
    <scope>NUCLEOTIDE SEQUENCE</scope>
    <source>
        <strain evidence="2">Expedition CK06-06</strain>
    </source>
</reference>
<evidence type="ECO:0008006" key="3">
    <source>
        <dbReference type="Google" id="ProtNLM"/>
    </source>
</evidence>
<name>X0USQ1_9ZZZZ</name>
<organism evidence="2">
    <name type="scientific">marine sediment metagenome</name>
    <dbReference type="NCBI Taxonomy" id="412755"/>
    <lineage>
        <taxon>unclassified sequences</taxon>
        <taxon>metagenomes</taxon>
        <taxon>ecological metagenomes</taxon>
    </lineage>
</organism>